<sequence length="296" mass="33451">MQKNILLFVLSLFLLSCTSGKVVKNTENNNHYEVTRSDNQKAVLVLFPCFPCDIEHTKAEAGFLKSIEKEGVTTILLDYNQKLFLKESEKKEYAAVLNSIFDQHHIDKANVFIGGFSSGGNVALLLSSFLIKNENAIQPKGLLVVDSPVDLEQLYHNAEKDVAANVDPDAVEEGKFLIGLFDQELGKPDENPATYKTASPYLMTSNSVENIQYLKNIKTRFYCEPDLDWQQQNKGRKFEDLNAFVLKKANEALVNLGNHTAEYIETKNRGIRANGKKHPHSWNIVEQKGLVKWMLE</sequence>
<reference evidence="3 4" key="1">
    <citation type="submission" date="2014-11" db="EMBL/GenBank/DDBJ databases">
        <authorList>
            <person name="Park G.-S."/>
            <person name="Hong S.-J."/>
            <person name="Jung B.K."/>
            <person name="Khan A.R."/>
            <person name="Kwak Y."/>
            <person name="Shin J.-H."/>
        </authorList>
    </citation>
    <scope>NUCLEOTIDE SEQUENCE [LARGE SCALE GENOMIC DNA]</scope>
    <source>
        <strain evidence="3 4">DSM 27622</strain>
    </source>
</reference>
<proteinExistence type="predicted"/>
<dbReference type="OrthoDB" id="1095982at2"/>
<evidence type="ECO:0000313" key="3">
    <source>
        <dbReference type="EMBL" id="AKK73884.1"/>
    </source>
</evidence>
<dbReference type="PROSITE" id="PS51257">
    <property type="entry name" value="PROKAR_LIPOPROTEIN"/>
    <property type="match status" value="1"/>
</dbReference>
<dbReference type="InterPro" id="IPR013094">
    <property type="entry name" value="AB_hydrolase_3"/>
</dbReference>
<evidence type="ECO:0000259" key="2">
    <source>
        <dbReference type="Pfam" id="PF07859"/>
    </source>
</evidence>
<dbReference type="RefSeq" id="WP_053328623.1">
    <property type="nucleotide sequence ID" value="NZ_CP009928.1"/>
</dbReference>
<feature type="chain" id="PRO_5005184796" description="Alpha/beta hydrolase fold-3 domain-containing protein" evidence="1">
    <location>
        <begin position="22"/>
        <end position="296"/>
    </location>
</feature>
<dbReference type="Proteomes" id="UP000035213">
    <property type="component" value="Chromosome"/>
</dbReference>
<organism evidence="3 4">
    <name type="scientific">Chryseobacterium gallinarum</name>
    <dbReference type="NCBI Taxonomy" id="1324352"/>
    <lineage>
        <taxon>Bacteria</taxon>
        <taxon>Pseudomonadati</taxon>
        <taxon>Bacteroidota</taxon>
        <taxon>Flavobacteriia</taxon>
        <taxon>Flavobacteriales</taxon>
        <taxon>Weeksellaceae</taxon>
        <taxon>Chryseobacterium group</taxon>
        <taxon>Chryseobacterium</taxon>
    </lineage>
</organism>
<dbReference type="AlphaFoldDB" id="A0A0G3M4R5"/>
<evidence type="ECO:0000256" key="1">
    <source>
        <dbReference type="SAM" id="SignalP"/>
    </source>
</evidence>
<gene>
    <name evidence="3" type="ORF">OK18_15840</name>
</gene>
<dbReference type="EMBL" id="CP009928">
    <property type="protein sequence ID" value="AKK73884.1"/>
    <property type="molecule type" value="Genomic_DNA"/>
</dbReference>
<name>A0A0G3M4R5_CHRGL</name>
<dbReference type="PATRIC" id="fig|1324352.5.peg.3302"/>
<dbReference type="InterPro" id="IPR029058">
    <property type="entry name" value="AB_hydrolase_fold"/>
</dbReference>
<dbReference type="Gene3D" id="3.40.50.1820">
    <property type="entry name" value="alpha/beta hydrolase"/>
    <property type="match status" value="1"/>
</dbReference>
<feature type="domain" description="Alpha/beta hydrolase fold-3" evidence="2">
    <location>
        <begin position="94"/>
        <end position="159"/>
    </location>
</feature>
<accession>A0A0G3M4R5</accession>
<dbReference type="SUPFAM" id="SSF53474">
    <property type="entry name" value="alpha/beta-Hydrolases"/>
    <property type="match status" value="1"/>
</dbReference>
<protein>
    <recommendedName>
        <fullName evidence="2">Alpha/beta hydrolase fold-3 domain-containing protein</fullName>
    </recommendedName>
</protein>
<dbReference type="KEGG" id="cgn:OK18_15840"/>
<dbReference type="Pfam" id="PF07859">
    <property type="entry name" value="Abhydrolase_3"/>
    <property type="match status" value="1"/>
</dbReference>
<evidence type="ECO:0000313" key="4">
    <source>
        <dbReference type="Proteomes" id="UP000035213"/>
    </source>
</evidence>
<feature type="signal peptide" evidence="1">
    <location>
        <begin position="1"/>
        <end position="21"/>
    </location>
</feature>
<dbReference type="STRING" id="1324352.OK18_15840"/>
<dbReference type="GO" id="GO:0016787">
    <property type="term" value="F:hydrolase activity"/>
    <property type="evidence" value="ECO:0007669"/>
    <property type="project" value="InterPro"/>
</dbReference>
<keyword evidence="1" id="KW-0732">Signal</keyword>